<feature type="transmembrane region" description="Helical" evidence="3">
    <location>
        <begin position="29"/>
        <end position="48"/>
    </location>
</feature>
<evidence type="ECO:0000256" key="3">
    <source>
        <dbReference type="SAM" id="Phobius"/>
    </source>
</evidence>
<protein>
    <submittedName>
        <fullName evidence="6">Efflux RND transporter periplasmic adaptor subunit</fullName>
    </submittedName>
</protein>
<dbReference type="Pfam" id="PF25954">
    <property type="entry name" value="Beta-barrel_RND_2"/>
    <property type="match status" value="1"/>
</dbReference>
<sequence length="353" mass="37805">MTDDKTKLLRSLTIDRSANKAERSSSRRLPISAAIVACVVAFAAFAAFEFRRQYPPKETASQIASAPQSETPQPERTTTNNKAAGSLAASGYVVARRKATVAAEITGKVVEVFIDEGMTVNDGQIVARLDSVLAEKDYELARSRVETADAAVAAITADLEDATRIMSRVQTLSQKNFATEADLTKAQARVGVLSAQLRQAKSQFETATIDAKRSGSMLDKHQIRAPFAGVVIDRSAQPGEMISPMSVGGYTRTGICTIVDMDSIEIEVDVNEAFIGRVVPGGAVSAMLDAYPDWTIPASVIAIVPTANREKATVKVRIRFDKKDPRILPDMAVKVNFLVEAKGKGAAEATAAN</sequence>
<comment type="caution">
    <text evidence="6">The sequence shown here is derived from an EMBL/GenBank/DDBJ whole genome shotgun (WGS) entry which is preliminary data.</text>
</comment>
<keyword evidence="3" id="KW-0812">Transmembrane</keyword>
<dbReference type="RefSeq" id="WP_148740704.1">
    <property type="nucleotide sequence ID" value="NZ_VSTH01000055.1"/>
</dbReference>
<keyword evidence="3" id="KW-1133">Transmembrane helix</keyword>
<dbReference type="PANTHER" id="PTHR30469">
    <property type="entry name" value="MULTIDRUG RESISTANCE PROTEIN MDTA"/>
    <property type="match status" value="1"/>
</dbReference>
<dbReference type="Proteomes" id="UP000324797">
    <property type="component" value="Unassembled WGS sequence"/>
</dbReference>
<dbReference type="EMBL" id="VSTH01000055">
    <property type="protein sequence ID" value="TYO65229.1"/>
    <property type="molecule type" value="Genomic_DNA"/>
</dbReference>
<evidence type="ECO:0000259" key="5">
    <source>
        <dbReference type="Pfam" id="PF25973"/>
    </source>
</evidence>
<evidence type="ECO:0000256" key="2">
    <source>
        <dbReference type="SAM" id="MobiDB-lite"/>
    </source>
</evidence>
<dbReference type="Gene3D" id="2.40.50.100">
    <property type="match status" value="2"/>
</dbReference>
<feature type="domain" description="CzcB-like barrel-sandwich hybrid" evidence="5">
    <location>
        <begin position="98"/>
        <end position="244"/>
    </location>
</feature>
<reference evidence="6 7" key="1">
    <citation type="submission" date="2019-08" db="EMBL/GenBank/DDBJ databases">
        <title>Bradyrhizobium hipponensis sp. nov., a rhizobium isolated from a Lupinus angustifolius root nodule in Tunisia.</title>
        <authorList>
            <person name="Off K."/>
            <person name="Rejili M."/>
            <person name="Mars M."/>
            <person name="Brachmann A."/>
            <person name="Marin M."/>
        </authorList>
    </citation>
    <scope>NUCLEOTIDE SEQUENCE [LARGE SCALE GENOMIC DNA]</scope>
    <source>
        <strain evidence="7">aSej3</strain>
    </source>
</reference>
<comment type="similarity">
    <text evidence="1">Belongs to the membrane fusion protein (MFP) (TC 8.A.1) family.</text>
</comment>
<evidence type="ECO:0000256" key="1">
    <source>
        <dbReference type="ARBA" id="ARBA00009477"/>
    </source>
</evidence>
<feature type="domain" description="CusB-like beta-barrel" evidence="4">
    <location>
        <begin position="266"/>
        <end position="337"/>
    </location>
</feature>
<dbReference type="InterPro" id="IPR058647">
    <property type="entry name" value="BSH_CzcB-like"/>
</dbReference>
<dbReference type="GO" id="GO:0015562">
    <property type="term" value="F:efflux transmembrane transporter activity"/>
    <property type="evidence" value="ECO:0007669"/>
    <property type="project" value="TreeGrafter"/>
</dbReference>
<dbReference type="GO" id="GO:1990281">
    <property type="term" value="C:efflux pump complex"/>
    <property type="evidence" value="ECO:0007669"/>
    <property type="project" value="TreeGrafter"/>
</dbReference>
<evidence type="ECO:0000313" key="7">
    <source>
        <dbReference type="Proteomes" id="UP000324797"/>
    </source>
</evidence>
<evidence type="ECO:0000313" key="6">
    <source>
        <dbReference type="EMBL" id="TYO65229.1"/>
    </source>
</evidence>
<organism evidence="6 7">
    <name type="scientific">Bradyrhizobium hipponense</name>
    <dbReference type="NCBI Taxonomy" id="2605638"/>
    <lineage>
        <taxon>Bacteria</taxon>
        <taxon>Pseudomonadati</taxon>
        <taxon>Pseudomonadota</taxon>
        <taxon>Alphaproteobacteria</taxon>
        <taxon>Hyphomicrobiales</taxon>
        <taxon>Nitrobacteraceae</taxon>
        <taxon>Bradyrhizobium</taxon>
    </lineage>
</organism>
<dbReference type="NCBIfam" id="TIGR01730">
    <property type="entry name" value="RND_mfp"/>
    <property type="match status" value="1"/>
</dbReference>
<keyword evidence="7" id="KW-1185">Reference proteome</keyword>
<dbReference type="SUPFAM" id="SSF111369">
    <property type="entry name" value="HlyD-like secretion proteins"/>
    <property type="match status" value="1"/>
</dbReference>
<dbReference type="InterPro" id="IPR006143">
    <property type="entry name" value="RND_pump_MFP"/>
</dbReference>
<dbReference type="InterPro" id="IPR058792">
    <property type="entry name" value="Beta-barrel_RND_2"/>
</dbReference>
<dbReference type="PANTHER" id="PTHR30469:SF38">
    <property type="entry name" value="HLYD FAMILY SECRETION PROTEIN"/>
    <property type="match status" value="1"/>
</dbReference>
<dbReference type="Pfam" id="PF25973">
    <property type="entry name" value="BSH_CzcB"/>
    <property type="match status" value="1"/>
</dbReference>
<dbReference type="AlphaFoldDB" id="A0A5S4YWR9"/>
<keyword evidence="3" id="KW-0472">Membrane</keyword>
<accession>A0A5S4YWR9</accession>
<evidence type="ECO:0000259" key="4">
    <source>
        <dbReference type="Pfam" id="PF25954"/>
    </source>
</evidence>
<name>A0A5S4YWR9_9BRAD</name>
<feature type="region of interest" description="Disordered" evidence="2">
    <location>
        <begin position="59"/>
        <end position="83"/>
    </location>
</feature>
<proteinExistence type="inferred from homology"/>
<gene>
    <name evidence="6" type="ORF">FXV83_17815</name>
</gene>
<dbReference type="Gene3D" id="2.40.30.170">
    <property type="match status" value="1"/>
</dbReference>